<evidence type="ECO:0000256" key="1">
    <source>
        <dbReference type="ARBA" id="ARBA00006068"/>
    </source>
</evidence>
<proteinExistence type="inferred from homology"/>
<accession>A0A6N7X2V2</accession>
<evidence type="ECO:0000313" key="3">
    <source>
        <dbReference type="EMBL" id="MST69830.1"/>
    </source>
</evidence>
<feature type="domain" description="Cell envelope-related transcriptional attenuator" evidence="2">
    <location>
        <begin position="86"/>
        <end position="245"/>
    </location>
</feature>
<dbReference type="EMBL" id="VUNA01000001">
    <property type="protein sequence ID" value="MST69830.1"/>
    <property type="molecule type" value="Genomic_DNA"/>
</dbReference>
<evidence type="ECO:0000313" key="4">
    <source>
        <dbReference type="Proteomes" id="UP000469424"/>
    </source>
</evidence>
<name>A0A6N7X2V2_9FIRM</name>
<evidence type="ECO:0000259" key="2">
    <source>
        <dbReference type="Pfam" id="PF03816"/>
    </source>
</evidence>
<dbReference type="AlphaFoldDB" id="A0A6N7X2V2"/>
<dbReference type="InterPro" id="IPR004474">
    <property type="entry name" value="LytR_CpsA_psr"/>
</dbReference>
<dbReference type="PANTHER" id="PTHR33392:SF6">
    <property type="entry name" value="POLYISOPRENYL-TEICHOIC ACID--PEPTIDOGLYCAN TEICHOIC ACID TRANSFERASE TAGU"/>
    <property type="match status" value="1"/>
</dbReference>
<reference evidence="3 4" key="1">
    <citation type="submission" date="2019-08" db="EMBL/GenBank/DDBJ databases">
        <title>In-depth cultivation of the pig gut microbiome towards novel bacterial diversity and tailored functional studies.</title>
        <authorList>
            <person name="Wylensek D."/>
            <person name="Hitch T.C.A."/>
            <person name="Clavel T."/>
        </authorList>
    </citation>
    <scope>NUCLEOTIDE SEQUENCE [LARGE SCALE GENOMIC DNA]</scope>
    <source>
        <strain evidence="3 4">WCA-MUC-591-APC-4B</strain>
    </source>
</reference>
<dbReference type="InterPro" id="IPR050922">
    <property type="entry name" value="LytR/CpsA/Psr_CW_biosynth"/>
</dbReference>
<keyword evidence="4" id="KW-1185">Reference proteome</keyword>
<comment type="caution">
    <text evidence="3">The sequence shown here is derived from an EMBL/GenBank/DDBJ whole genome shotgun (WGS) entry which is preliminary data.</text>
</comment>
<dbReference type="PANTHER" id="PTHR33392">
    <property type="entry name" value="POLYISOPRENYL-TEICHOIC ACID--PEPTIDOGLYCAN TEICHOIC ACID TRANSFERASE TAGU"/>
    <property type="match status" value="1"/>
</dbReference>
<dbReference type="Gene3D" id="3.40.630.190">
    <property type="entry name" value="LCP protein"/>
    <property type="match status" value="1"/>
</dbReference>
<dbReference type="NCBIfam" id="TIGR00350">
    <property type="entry name" value="lytR_cpsA_psr"/>
    <property type="match status" value="1"/>
</dbReference>
<comment type="similarity">
    <text evidence="1">Belongs to the LytR/CpsA/Psr (LCP) family.</text>
</comment>
<dbReference type="Pfam" id="PF03816">
    <property type="entry name" value="LytR_cpsA_psr"/>
    <property type="match status" value="1"/>
</dbReference>
<dbReference type="RefSeq" id="WP_154553386.1">
    <property type="nucleotide sequence ID" value="NZ_JBJESO010000027.1"/>
</dbReference>
<gene>
    <name evidence="3" type="ORF">FYJ65_00495</name>
</gene>
<protein>
    <submittedName>
        <fullName evidence="3">LytR family transcriptional regulator</fullName>
    </submittedName>
</protein>
<sequence>MAKKLSPRARRRRRGRRIVNTLLIVLIIALIGAIAAVMAGTKILNTVNRADLKSSADLYRHEVDGYTNILLLGVDTRDLSEVKNSRTDMIMIASINNSTDEITLTSVYRDTYLQMGDTSTYDKITHAHYYGSTEMSIASLNRAMDLDIDQYALVNFKGVADAVDEMGGLEINVEDYEIDELNKYTKETAKIVGKKSYTIVKKPGKQVLDGCASVSYGRIRKGVGDDYKRTDRMRIVFKKILSKAKSMDVKTLYQVAGAILPEIQTNLSNKDMMSLALKLKKLNVGDSKGFPYSKTAGMVDGVSYVQATDLASDVKKFHQKVFNEPDYEPSATVQEISRIASRY</sequence>
<organism evidence="3 4">
    <name type="scientific">Mogibacterium kristiansenii</name>
    <dbReference type="NCBI Taxonomy" id="2606708"/>
    <lineage>
        <taxon>Bacteria</taxon>
        <taxon>Bacillati</taxon>
        <taxon>Bacillota</taxon>
        <taxon>Clostridia</taxon>
        <taxon>Peptostreptococcales</taxon>
        <taxon>Anaerovoracaceae</taxon>
        <taxon>Mogibacterium</taxon>
    </lineage>
</organism>
<dbReference type="Proteomes" id="UP000469424">
    <property type="component" value="Unassembled WGS sequence"/>
</dbReference>